<evidence type="ECO:0000256" key="2">
    <source>
        <dbReference type="ARBA" id="ARBA00022676"/>
    </source>
</evidence>
<evidence type="ECO:0000313" key="9">
    <source>
        <dbReference type="EMBL" id="OHA20361.1"/>
    </source>
</evidence>
<dbReference type="Pfam" id="PF00535">
    <property type="entry name" value="Glycos_transf_2"/>
    <property type="match status" value="1"/>
</dbReference>
<evidence type="ECO:0000256" key="7">
    <source>
        <dbReference type="ARBA" id="ARBA00023136"/>
    </source>
</evidence>
<dbReference type="PANTHER" id="PTHR48090:SF3">
    <property type="entry name" value="UNDECAPRENYL-PHOSPHATE 4-DEOXY-4-FORMAMIDO-L-ARABINOSE TRANSFERASE"/>
    <property type="match status" value="1"/>
</dbReference>
<evidence type="ECO:0000256" key="1">
    <source>
        <dbReference type="ARBA" id="ARBA00022475"/>
    </source>
</evidence>
<sequence>MATTHPHSLSIFFPCYNDKGTIGTLVLEAVRVAKTLTSDFEVIVIEDGSTDGSREFLLDLKLKNEIPEFKLVLHEQNKGYGAVLQSGFKTARKELVFYTDGDGQYDVRELPRLWEKMTPDMDVVNGYKIKRHDPFHRIIIGLLYQYVMKFAFGLAIKDVDCDFRLIRRKVFDVVELKSTTGTVTIELVKRIQQAGFRFTEVGVSHHFRTYGTSQFFNFRRVFKTLWKLIFLWVDLMVIHRTAKQSA</sequence>
<reference evidence="9 10" key="1">
    <citation type="journal article" date="2016" name="Nat. Commun.">
        <title>Thousands of microbial genomes shed light on interconnected biogeochemical processes in an aquifer system.</title>
        <authorList>
            <person name="Anantharaman K."/>
            <person name="Brown C.T."/>
            <person name="Hug L.A."/>
            <person name="Sharon I."/>
            <person name="Castelle C.J."/>
            <person name="Probst A.J."/>
            <person name="Thomas B.C."/>
            <person name="Singh A."/>
            <person name="Wilkins M.J."/>
            <person name="Karaoz U."/>
            <person name="Brodie E.L."/>
            <person name="Williams K.H."/>
            <person name="Hubbard S.S."/>
            <person name="Banfield J.F."/>
        </authorList>
    </citation>
    <scope>NUCLEOTIDE SEQUENCE [LARGE SCALE GENOMIC DNA]</scope>
</reference>
<protein>
    <submittedName>
        <fullName evidence="9">Glycosyl transferase</fullName>
    </submittedName>
</protein>
<keyword evidence="1" id="KW-1003">Cell membrane</keyword>
<feature type="domain" description="Glycosyltransferase 2-like" evidence="8">
    <location>
        <begin position="10"/>
        <end position="172"/>
    </location>
</feature>
<evidence type="ECO:0000313" key="10">
    <source>
        <dbReference type="Proteomes" id="UP000178121"/>
    </source>
</evidence>
<dbReference type="GO" id="GO:0009103">
    <property type="term" value="P:lipopolysaccharide biosynthetic process"/>
    <property type="evidence" value="ECO:0007669"/>
    <property type="project" value="UniProtKB-KW"/>
</dbReference>
<evidence type="ECO:0000259" key="8">
    <source>
        <dbReference type="Pfam" id="PF00535"/>
    </source>
</evidence>
<keyword evidence="2" id="KW-0328">Glycosyltransferase</keyword>
<dbReference type="SUPFAM" id="SSF53448">
    <property type="entry name" value="Nucleotide-diphospho-sugar transferases"/>
    <property type="match status" value="1"/>
</dbReference>
<keyword evidence="7" id="KW-0472">Membrane</keyword>
<evidence type="ECO:0000256" key="6">
    <source>
        <dbReference type="ARBA" id="ARBA00022989"/>
    </source>
</evidence>
<dbReference type="EMBL" id="MHRI01000030">
    <property type="protein sequence ID" value="OHA20361.1"/>
    <property type="molecule type" value="Genomic_DNA"/>
</dbReference>
<dbReference type="GO" id="GO:0005886">
    <property type="term" value="C:plasma membrane"/>
    <property type="evidence" value="ECO:0007669"/>
    <property type="project" value="TreeGrafter"/>
</dbReference>
<evidence type="ECO:0000256" key="5">
    <source>
        <dbReference type="ARBA" id="ARBA00022985"/>
    </source>
</evidence>
<keyword evidence="6" id="KW-1133">Transmembrane helix</keyword>
<dbReference type="InterPro" id="IPR050256">
    <property type="entry name" value="Glycosyltransferase_2"/>
</dbReference>
<dbReference type="Proteomes" id="UP000178121">
    <property type="component" value="Unassembled WGS sequence"/>
</dbReference>
<dbReference type="AlphaFoldDB" id="A0A1G2MBG2"/>
<evidence type="ECO:0000256" key="3">
    <source>
        <dbReference type="ARBA" id="ARBA00022679"/>
    </source>
</evidence>
<dbReference type="PANTHER" id="PTHR48090">
    <property type="entry name" value="UNDECAPRENYL-PHOSPHATE 4-DEOXY-4-FORMAMIDO-L-ARABINOSE TRANSFERASE-RELATED"/>
    <property type="match status" value="1"/>
</dbReference>
<organism evidence="9 10">
    <name type="scientific">Candidatus Taylorbacteria bacterium RIFCSPHIGHO2_01_FULL_51_15</name>
    <dbReference type="NCBI Taxonomy" id="1802304"/>
    <lineage>
        <taxon>Bacteria</taxon>
        <taxon>Candidatus Tayloriibacteriota</taxon>
    </lineage>
</organism>
<accession>A0A1G2MBG2</accession>
<dbReference type="InterPro" id="IPR001173">
    <property type="entry name" value="Glyco_trans_2-like"/>
</dbReference>
<dbReference type="Gene3D" id="3.90.550.10">
    <property type="entry name" value="Spore Coat Polysaccharide Biosynthesis Protein SpsA, Chain A"/>
    <property type="match status" value="1"/>
</dbReference>
<name>A0A1G2MBG2_9BACT</name>
<comment type="caution">
    <text evidence="9">The sequence shown here is derived from an EMBL/GenBank/DDBJ whole genome shotgun (WGS) entry which is preliminary data.</text>
</comment>
<dbReference type="CDD" id="cd04179">
    <property type="entry name" value="DPM_DPG-synthase_like"/>
    <property type="match status" value="1"/>
</dbReference>
<evidence type="ECO:0000256" key="4">
    <source>
        <dbReference type="ARBA" id="ARBA00022692"/>
    </source>
</evidence>
<proteinExistence type="predicted"/>
<keyword evidence="5" id="KW-0448">Lipopolysaccharide biosynthesis</keyword>
<keyword evidence="3 9" id="KW-0808">Transferase</keyword>
<dbReference type="InterPro" id="IPR029044">
    <property type="entry name" value="Nucleotide-diphossugar_trans"/>
</dbReference>
<gene>
    <name evidence="9" type="ORF">A2849_01125</name>
</gene>
<keyword evidence="4" id="KW-0812">Transmembrane</keyword>
<dbReference type="GO" id="GO:0099621">
    <property type="term" value="F:undecaprenyl-phosphate 4-deoxy-4-formamido-L-arabinose transferase activity"/>
    <property type="evidence" value="ECO:0007669"/>
    <property type="project" value="TreeGrafter"/>
</dbReference>